<accession>A0A4R8QRI9</accession>
<keyword evidence="2" id="KW-1185">Reference proteome</keyword>
<gene>
    <name evidence="1" type="ORF">C8035_v004773</name>
</gene>
<dbReference type="Proteomes" id="UP000295083">
    <property type="component" value="Unassembled WGS sequence"/>
</dbReference>
<evidence type="ECO:0000313" key="2">
    <source>
        <dbReference type="Proteomes" id="UP000295083"/>
    </source>
</evidence>
<sequence length="54" mass="5979">MKILSTLSDLGGDAKTTADNVAWASFSSSDPYFAYRGLASFKIESTWKTRWSLV</sequence>
<dbReference type="AlphaFoldDB" id="A0A4R8QRI9"/>
<dbReference type="EMBL" id="QAPG01000016">
    <property type="protein sequence ID" value="TDZ38455.1"/>
    <property type="molecule type" value="Genomic_DNA"/>
</dbReference>
<organism evidence="1 2">
    <name type="scientific">Colletotrichum spinosum</name>
    <dbReference type="NCBI Taxonomy" id="1347390"/>
    <lineage>
        <taxon>Eukaryota</taxon>
        <taxon>Fungi</taxon>
        <taxon>Dikarya</taxon>
        <taxon>Ascomycota</taxon>
        <taxon>Pezizomycotina</taxon>
        <taxon>Sordariomycetes</taxon>
        <taxon>Hypocreomycetidae</taxon>
        <taxon>Glomerellales</taxon>
        <taxon>Glomerellaceae</taxon>
        <taxon>Colletotrichum</taxon>
        <taxon>Colletotrichum orbiculare species complex</taxon>
    </lineage>
</organism>
<proteinExistence type="predicted"/>
<evidence type="ECO:0000313" key="1">
    <source>
        <dbReference type="EMBL" id="TDZ38455.1"/>
    </source>
</evidence>
<reference evidence="1 2" key="1">
    <citation type="submission" date="2018-11" db="EMBL/GenBank/DDBJ databases">
        <title>Genome sequence and assembly of Colletotrichum spinosum.</title>
        <authorList>
            <person name="Gan P."/>
            <person name="Shirasu K."/>
        </authorList>
    </citation>
    <scope>NUCLEOTIDE SEQUENCE [LARGE SCALE GENOMIC DNA]</scope>
    <source>
        <strain evidence="1 2">CBS 515.97</strain>
    </source>
</reference>
<comment type="caution">
    <text evidence="1">The sequence shown here is derived from an EMBL/GenBank/DDBJ whole genome shotgun (WGS) entry which is preliminary data.</text>
</comment>
<protein>
    <submittedName>
        <fullName evidence="1">Uncharacterized protein</fullName>
    </submittedName>
</protein>
<name>A0A4R8QRI9_9PEZI</name>